<comment type="caution">
    <text evidence="1">The sequence shown here is derived from an EMBL/GenBank/DDBJ whole genome shotgun (WGS) entry which is preliminary data.</text>
</comment>
<reference evidence="1" key="1">
    <citation type="journal article" date="2014" name="Front. Microbiol.">
        <title>High frequency of phylogenetically diverse reductive dehalogenase-homologous genes in deep subseafloor sedimentary metagenomes.</title>
        <authorList>
            <person name="Kawai M."/>
            <person name="Futagami T."/>
            <person name="Toyoda A."/>
            <person name="Takaki Y."/>
            <person name="Nishi S."/>
            <person name="Hori S."/>
            <person name="Arai W."/>
            <person name="Tsubouchi T."/>
            <person name="Morono Y."/>
            <person name="Uchiyama I."/>
            <person name="Ito T."/>
            <person name="Fujiyama A."/>
            <person name="Inagaki F."/>
            <person name="Takami H."/>
        </authorList>
    </citation>
    <scope>NUCLEOTIDE SEQUENCE</scope>
    <source>
        <strain evidence="1">Expedition CK06-06</strain>
    </source>
</reference>
<evidence type="ECO:0008006" key="2">
    <source>
        <dbReference type="Google" id="ProtNLM"/>
    </source>
</evidence>
<dbReference type="AlphaFoldDB" id="X0VL97"/>
<proteinExistence type="predicted"/>
<gene>
    <name evidence="1" type="ORF">S01H1_35478</name>
</gene>
<protein>
    <recommendedName>
        <fullName evidence="2">DUF4878 domain-containing protein</fullName>
    </recommendedName>
</protein>
<evidence type="ECO:0000313" key="1">
    <source>
        <dbReference type="EMBL" id="GAG11947.1"/>
    </source>
</evidence>
<sequence length="142" mass="15360">MRPIVQVAIVLGFLGLNGCRKAAKTAASAKQAGGAFIQAAAAADPNVVYSKMTHVRYRGAVSLKRHLALFDLGRQRLGAPKQYSCTNWSIRCGPQATAKLTYQVTWERGDGTVNMTLIQEASGWKLLSYYVNSDALVGLNVE</sequence>
<accession>X0VL97</accession>
<dbReference type="EMBL" id="BARS01022174">
    <property type="protein sequence ID" value="GAG11947.1"/>
    <property type="molecule type" value="Genomic_DNA"/>
</dbReference>
<organism evidence="1">
    <name type="scientific">marine sediment metagenome</name>
    <dbReference type="NCBI Taxonomy" id="412755"/>
    <lineage>
        <taxon>unclassified sequences</taxon>
        <taxon>metagenomes</taxon>
        <taxon>ecological metagenomes</taxon>
    </lineage>
</organism>
<name>X0VL97_9ZZZZ</name>